<proteinExistence type="predicted"/>
<protein>
    <submittedName>
        <fullName evidence="2">Uncharacterized protein</fullName>
    </submittedName>
</protein>
<keyword evidence="3" id="KW-1185">Reference proteome</keyword>
<dbReference type="EMBL" id="CP039351">
    <property type="protein sequence ID" value="QCE00118.1"/>
    <property type="molecule type" value="Genomic_DNA"/>
</dbReference>
<gene>
    <name evidence="2" type="ORF">DEO72_LG7g1404</name>
</gene>
<dbReference type="Proteomes" id="UP000501690">
    <property type="component" value="Linkage Group LG7"/>
</dbReference>
<sequence length="91" mass="10239">MALEKFASSRLGEAVSPERDSSSLKNIAPRLGERSSRKLSEFLLFLPRQDELAWARISVLSHCSACFHPGTHSQQHSMHFHRSIFTKACKG</sequence>
<dbReference type="AlphaFoldDB" id="A0A4D6MGH3"/>
<accession>A0A4D6MGH3</accession>
<name>A0A4D6MGH3_VIGUN</name>
<reference evidence="2 3" key="1">
    <citation type="submission" date="2019-04" db="EMBL/GenBank/DDBJ databases">
        <title>An improved genome assembly and genetic linkage map for asparagus bean, Vigna unguiculata ssp. sesquipedialis.</title>
        <authorList>
            <person name="Xia Q."/>
            <person name="Zhang R."/>
            <person name="Dong Y."/>
        </authorList>
    </citation>
    <scope>NUCLEOTIDE SEQUENCE [LARGE SCALE GENOMIC DNA]</scope>
    <source>
        <tissue evidence="2">Leaf</tissue>
    </source>
</reference>
<feature type="region of interest" description="Disordered" evidence="1">
    <location>
        <begin position="1"/>
        <end position="27"/>
    </location>
</feature>
<evidence type="ECO:0000313" key="3">
    <source>
        <dbReference type="Proteomes" id="UP000501690"/>
    </source>
</evidence>
<evidence type="ECO:0000256" key="1">
    <source>
        <dbReference type="SAM" id="MobiDB-lite"/>
    </source>
</evidence>
<organism evidence="2 3">
    <name type="scientific">Vigna unguiculata</name>
    <name type="common">Cowpea</name>
    <dbReference type="NCBI Taxonomy" id="3917"/>
    <lineage>
        <taxon>Eukaryota</taxon>
        <taxon>Viridiplantae</taxon>
        <taxon>Streptophyta</taxon>
        <taxon>Embryophyta</taxon>
        <taxon>Tracheophyta</taxon>
        <taxon>Spermatophyta</taxon>
        <taxon>Magnoliopsida</taxon>
        <taxon>eudicotyledons</taxon>
        <taxon>Gunneridae</taxon>
        <taxon>Pentapetalae</taxon>
        <taxon>rosids</taxon>
        <taxon>fabids</taxon>
        <taxon>Fabales</taxon>
        <taxon>Fabaceae</taxon>
        <taxon>Papilionoideae</taxon>
        <taxon>50 kb inversion clade</taxon>
        <taxon>NPAAA clade</taxon>
        <taxon>indigoferoid/millettioid clade</taxon>
        <taxon>Phaseoleae</taxon>
        <taxon>Vigna</taxon>
    </lineage>
</organism>
<evidence type="ECO:0000313" key="2">
    <source>
        <dbReference type="EMBL" id="QCE00118.1"/>
    </source>
</evidence>